<dbReference type="PANTHER" id="PTHR38681">
    <property type="entry name" value="RETROVIRUS-RELATED POL POLYPROTEIN FROM TRANSPOSON 412-LIKE PROTEIN-RELATED"/>
    <property type="match status" value="1"/>
</dbReference>
<protein>
    <submittedName>
        <fullName evidence="1">Integrase catalytic domain-containing protein</fullName>
    </submittedName>
</protein>
<dbReference type="AlphaFoldDB" id="A0A8X6T6T9"/>
<name>A0A8X6T6T9_NEPPI</name>
<comment type="caution">
    <text evidence="1">The sequence shown here is derived from an EMBL/GenBank/DDBJ whole genome shotgun (WGS) entry which is preliminary data.</text>
</comment>
<keyword evidence="2" id="KW-1185">Reference proteome</keyword>
<proteinExistence type="predicted"/>
<reference evidence="1" key="1">
    <citation type="submission" date="2020-08" db="EMBL/GenBank/DDBJ databases">
        <title>Multicomponent nature underlies the extraordinary mechanical properties of spider dragline silk.</title>
        <authorList>
            <person name="Kono N."/>
            <person name="Nakamura H."/>
            <person name="Mori M."/>
            <person name="Yoshida Y."/>
            <person name="Ohtoshi R."/>
            <person name="Malay A.D."/>
            <person name="Moran D.A.P."/>
            <person name="Tomita M."/>
            <person name="Numata K."/>
            <person name="Arakawa K."/>
        </authorList>
    </citation>
    <scope>NUCLEOTIDE SEQUENCE</scope>
</reference>
<gene>
    <name evidence="1" type="primary">AVEN_130684_1</name>
    <name evidence="1" type="ORF">NPIL_448901</name>
</gene>
<dbReference type="Proteomes" id="UP000887013">
    <property type="component" value="Unassembled WGS sequence"/>
</dbReference>
<evidence type="ECO:0000313" key="1">
    <source>
        <dbReference type="EMBL" id="GFS77964.1"/>
    </source>
</evidence>
<evidence type="ECO:0000313" key="2">
    <source>
        <dbReference type="Proteomes" id="UP000887013"/>
    </source>
</evidence>
<organism evidence="1 2">
    <name type="scientific">Nephila pilipes</name>
    <name type="common">Giant wood spider</name>
    <name type="synonym">Nephila maculata</name>
    <dbReference type="NCBI Taxonomy" id="299642"/>
    <lineage>
        <taxon>Eukaryota</taxon>
        <taxon>Metazoa</taxon>
        <taxon>Ecdysozoa</taxon>
        <taxon>Arthropoda</taxon>
        <taxon>Chelicerata</taxon>
        <taxon>Arachnida</taxon>
        <taxon>Araneae</taxon>
        <taxon>Araneomorphae</taxon>
        <taxon>Entelegynae</taxon>
        <taxon>Araneoidea</taxon>
        <taxon>Nephilidae</taxon>
        <taxon>Nephila</taxon>
    </lineage>
</organism>
<sequence length="104" mass="11979">MHPKNGYRHWTGFLCRRASKHLYHAWTKALLTEFLGANQTRTTSYHMPNNGAVKQFHRQLKNALMEYLPDCWLDVLCLVLIGIQTSYKDYMVASSAELAYGTAL</sequence>
<dbReference type="Gene3D" id="3.30.420.10">
    <property type="entry name" value="Ribonuclease H-like superfamily/Ribonuclease H"/>
    <property type="match status" value="1"/>
</dbReference>
<accession>A0A8X6T6T9</accession>
<dbReference type="PANTHER" id="PTHR38681:SF1">
    <property type="entry name" value="RETROVIRUS-RELATED POL POLYPROTEIN FROM TRANSPOSON 412-LIKE PROTEIN"/>
    <property type="match status" value="1"/>
</dbReference>
<dbReference type="EMBL" id="BMAW01050991">
    <property type="protein sequence ID" value="GFS77964.1"/>
    <property type="molecule type" value="Genomic_DNA"/>
</dbReference>
<dbReference type="GO" id="GO:0003676">
    <property type="term" value="F:nucleic acid binding"/>
    <property type="evidence" value="ECO:0007669"/>
    <property type="project" value="InterPro"/>
</dbReference>
<dbReference type="InterPro" id="IPR036397">
    <property type="entry name" value="RNaseH_sf"/>
</dbReference>